<name>A0ABS9BPH1_9BACT</name>
<feature type="transmembrane region" description="Helical" evidence="1">
    <location>
        <begin position="231"/>
        <end position="256"/>
    </location>
</feature>
<feature type="transmembrane region" description="Helical" evidence="1">
    <location>
        <begin position="57"/>
        <end position="82"/>
    </location>
</feature>
<feature type="transmembrane region" description="Helical" evidence="1">
    <location>
        <begin position="102"/>
        <end position="120"/>
    </location>
</feature>
<dbReference type="GO" id="GO:0008237">
    <property type="term" value="F:metallopeptidase activity"/>
    <property type="evidence" value="ECO:0007669"/>
    <property type="project" value="UniProtKB-KW"/>
</dbReference>
<accession>A0ABS9BPH1</accession>
<organism evidence="3 4">
    <name type="scientific">Flavihumibacter fluminis</name>
    <dbReference type="NCBI Taxonomy" id="2909236"/>
    <lineage>
        <taxon>Bacteria</taxon>
        <taxon>Pseudomonadati</taxon>
        <taxon>Bacteroidota</taxon>
        <taxon>Chitinophagia</taxon>
        <taxon>Chitinophagales</taxon>
        <taxon>Chitinophagaceae</taxon>
        <taxon>Flavihumibacter</taxon>
    </lineage>
</organism>
<keyword evidence="1" id="KW-1133">Transmembrane helix</keyword>
<comment type="caution">
    <text evidence="3">The sequence shown here is derived from an EMBL/GenBank/DDBJ whole genome shotgun (WGS) entry which is preliminary data.</text>
</comment>
<feature type="domain" description="CAAX prenyl protease 2/Lysostaphin resistance protein A-like" evidence="2">
    <location>
        <begin position="163"/>
        <end position="251"/>
    </location>
</feature>
<feature type="transmembrane region" description="Helical" evidence="1">
    <location>
        <begin position="163"/>
        <end position="186"/>
    </location>
</feature>
<feature type="transmembrane region" description="Helical" evidence="1">
    <location>
        <begin position="12"/>
        <end position="37"/>
    </location>
</feature>
<reference evidence="3 4" key="1">
    <citation type="submission" date="2022-01" db="EMBL/GenBank/DDBJ databases">
        <title>Flavihumibacter sp. nov., isolated from sediment of a river.</title>
        <authorList>
            <person name="Liu H."/>
        </authorList>
    </citation>
    <scope>NUCLEOTIDE SEQUENCE [LARGE SCALE GENOMIC DNA]</scope>
    <source>
        <strain evidence="3 4">RY-1</strain>
    </source>
</reference>
<evidence type="ECO:0000313" key="3">
    <source>
        <dbReference type="EMBL" id="MCF1717018.1"/>
    </source>
</evidence>
<keyword evidence="3" id="KW-0378">Hydrolase</keyword>
<dbReference type="InterPro" id="IPR052710">
    <property type="entry name" value="CAAX_protease"/>
</dbReference>
<keyword evidence="1" id="KW-0472">Membrane</keyword>
<dbReference type="PANTHER" id="PTHR36435">
    <property type="entry name" value="SLR1288 PROTEIN"/>
    <property type="match status" value="1"/>
</dbReference>
<dbReference type="InterPro" id="IPR003675">
    <property type="entry name" value="Rce1/LyrA-like_dom"/>
</dbReference>
<evidence type="ECO:0000313" key="4">
    <source>
        <dbReference type="Proteomes" id="UP001200145"/>
    </source>
</evidence>
<feature type="transmembrane region" description="Helical" evidence="1">
    <location>
        <begin position="198"/>
        <end position="219"/>
    </location>
</feature>
<protein>
    <submittedName>
        <fullName evidence="3">CPBP family intramembrane metalloprotease</fullName>
    </submittedName>
</protein>
<sequence>MNTYLKYKPAWLQLVVFGSLTFGMYLALGLVAFYGIAHGMGVSLEDIQQMNLEKPGVVAALKWLQAILSIAIFLLPAIVFAYLSDRRPFAYLGHKAPQPSSFWWMGVTLMLLAYPAASWLNMVNQQIHLPEAFESMEASMRLAEDNAIKLMKAFLDMKSLTDLIAMLFLIAVLPAICEEFFFRGVLQRLFIQISRRPWIGIIITAVLFSAFHGQFFGFFPRLLLGILLGAIYWYSGSIWPAVLGHFVNNAVQVILVYRNKNFIEQEPVIEPVYVVLSVFAIIGITWFMQRISHTHFGELYDTDDDLILPSRRVNNDV</sequence>
<keyword evidence="3" id="KW-0645">Protease</keyword>
<dbReference type="PANTHER" id="PTHR36435:SF1">
    <property type="entry name" value="CAAX AMINO TERMINAL PROTEASE FAMILY PROTEIN"/>
    <property type="match status" value="1"/>
</dbReference>
<gene>
    <name evidence="3" type="ORF">L0U88_20415</name>
</gene>
<dbReference type="Pfam" id="PF02517">
    <property type="entry name" value="Rce1-like"/>
    <property type="match status" value="1"/>
</dbReference>
<dbReference type="EMBL" id="JAKEVY010000008">
    <property type="protein sequence ID" value="MCF1717018.1"/>
    <property type="molecule type" value="Genomic_DNA"/>
</dbReference>
<dbReference type="Proteomes" id="UP001200145">
    <property type="component" value="Unassembled WGS sequence"/>
</dbReference>
<feature type="transmembrane region" description="Helical" evidence="1">
    <location>
        <begin position="268"/>
        <end position="288"/>
    </location>
</feature>
<keyword evidence="1" id="KW-0812">Transmembrane</keyword>
<keyword evidence="4" id="KW-1185">Reference proteome</keyword>
<evidence type="ECO:0000259" key="2">
    <source>
        <dbReference type="Pfam" id="PF02517"/>
    </source>
</evidence>
<keyword evidence="3" id="KW-0482">Metalloprotease</keyword>
<dbReference type="RefSeq" id="WP_234868677.1">
    <property type="nucleotide sequence ID" value="NZ_JAKEVY010000008.1"/>
</dbReference>
<proteinExistence type="predicted"/>
<evidence type="ECO:0000256" key="1">
    <source>
        <dbReference type="SAM" id="Phobius"/>
    </source>
</evidence>